<keyword evidence="2" id="KW-1185">Reference proteome</keyword>
<dbReference type="Pfam" id="PF03889">
    <property type="entry name" value="ArfA"/>
    <property type="match status" value="1"/>
</dbReference>
<reference evidence="2" key="1">
    <citation type="journal article" date="2019" name="Int. J. Syst. Evol. Microbiol.">
        <title>The Global Catalogue of Microorganisms (GCM) 10K type strain sequencing project: providing services to taxonomists for standard genome sequencing and annotation.</title>
        <authorList>
            <consortium name="The Broad Institute Genomics Platform"/>
            <consortium name="The Broad Institute Genome Sequencing Center for Infectious Disease"/>
            <person name="Wu L."/>
            <person name="Ma J."/>
        </authorList>
    </citation>
    <scope>NUCLEOTIDE SEQUENCE [LARGE SCALE GENOMIC DNA]</scope>
    <source>
        <strain evidence="2">JCM 18050</strain>
    </source>
</reference>
<evidence type="ECO:0000313" key="1">
    <source>
        <dbReference type="EMBL" id="GAA5109879.1"/>
    </source>
</evidence>
<name>A0ABP9N550_9GAMM</name>
<evidence type="ECO:0000313" key="2">
    <source>
        <dbReference type="Proteomes" id="UP001500171"/>
    </source>
</evidence>
<dbReference type="Proteomes" id="UP001500171">
    <property type="component" value="Unassembled WGS sequence"/>
</dbReference>
<dbReference type="RefSeq" id="WP_345490172.1">
    <property type="nucleotide sequence ID" value="NZ_BAABHY010000001.1"/>
</dbReference>
<dbReference type="EMBL" id="BAABHY010000001">
    <property type="protein sequence ID" value="GAA5109879.1"/>
    <property type="molecule type" value="Genomic_DNA"/>
</dbReference>
<dbReference type="InterPro" id="IPR005589">
    <property type="entry name" value="ArfA"/>
</dbReference>
<sequence>MTKYQHKRGTIRDNALAALMNDPLFKQRIEKNLKGKGSFQRKAKHCKLRYQGADKNGLTSLLLSAL</sequence>
<accession>A0ABP9N550</accession>
<protein>
    <submittedName>
        <fullName evidence="1">Alternative ribosome-rescue factor A</fullName>
    </submittedName>
</protein>
<organism evidence="1 2">
    <name type="scientific">Orbus sasakiae</name>
    <dbReference type="NCBI Taxonomy" id="1078475"/>
    <lineage>
        <taxon>Bacteria</taxon>
        <taxon>Pseudomonadati</taxon>
        <taxon>Pseudomonadota</taxon>
        <taxon>Gammaproteobacteria</taxon>
        <taxon>Orbales</taxon>
        <taxon>Orbaceae</taxon>
        <taxon>Orbus</taxon>
    </lineage>
</organism>
<gene>
    <name evidence="1" type="ORF">GCM10023211_13670</name>
</gene>
<proteinExistence type="predicted"/>
<comment type="caution">
    <text evidence="1">The sequence shown here is derived from an EMBL/GenBank/DDBJ whole genome shotgun (WGS) entry which is preliminary data.</text>
</comment>